<dbReference type="PROSITE" id="PS50105">
    <property type="entry name" value="SAM_DOMAIN"/>
    <property type="match status" value="1"/>
</dbReference>
<keyword evidence="5" id="KW-1185">Reference proteome</keyword>
<evidence type="ECO:0000256" key="1">
    <source>
        <dbReference type="ARBA" id="ARBA00022737"/>
    </source>
</evidence>
<dbReference type="InterPro" id="IPR013761">
    <property type="entry name" value="SAM/pointed_sf"/>
</dbReference>
<gene>
    <name evidence="4" type="ORF">FPE_LOCUS34796</name>
</gene>
<accession>A0AAD2AFW1</accession>
<dbReference type="Proteomes" id="UP000834106">
    <property type="component" value="Chromosome 23"/>
</dbReference>
<dbReference type="PANTHER" id="PTHR10627:SF69">
    <property type="entry name" value="PROTEIN BICAUDAL C"/>
    <property type="match status" value="1"/>
</dbReference>
<keyword evidence="1" id="KW-0677">Repeat</keyword>
<dbReference type="SUPFAM" id="SSF47769">
    <property type="entry name" value="SAM/Pointed domain"/>
    <property type="match status" value="1"/>
</dbReference>
<feature type="region of interest" description="Disordered" evidence="2">
    <location>
        <begin position="129"/>
        <end position="165"/>
    </location>
</feature>
<protein>
    <recommendedName>
        <fullName evidence="3">SAM domain-containing protein</fullName>
    </recommendedName>
</protein>
<evidence type="ECO:0000256" key="2">
    <source>
        <dbReference type="SAM" id="MobiDB-lite"/>
    </source>
</evidence>
<feature type="region of interest" description="Disordered" evidence="2">
    <location>
        <begin position="1"/>
        <end position="49"/>
    </location>
</feature>
<dbReference type="CDD" id="cd09487">
    <property type="entry name" value="SAM_superfamily"/>
    <property type="match status" value="1"/>
</dbReference>
<dbReference type="InterPro" id="IPR001660">
    <property type="entry name" value="SAM"/>
</dbReference>
<evidence type="ECO:0000313" key="4">
    <source>
        <dbReference type="EMBL" id="CAI9787366.1"/>
    </source>
</evidence>
<dbReference type="Pfam" id="PF00536">
    <property type="entry name" value="SAM_1"/>
    <property type="match status" value="1"/>
</dbReference>
<dbReference type="PANTHER" id="PTHR10627">
    <property type="entry name" value="SCP160"/>
    <property type="match status" value="1"/>
</dbReference>
<sequence length="286" mass="32791">MGTGGGEAVEAEEDVGTLKRMRRPSVRFHQPYDEEPGNCMSRKQRVPLKKDVGLKKRRQVKTTLSNTRKNSVVSCFSNEKEKEMMDFDDGDVVIGTWRNLKSEARRKSIRPSISNKWVSVKSRENLVKENENFQLSSSRESENQEGDEEEKNSGGHYDIPRNFEHENSDLPSPFNLIYDKGNNTVSGDYDGVGVEERRRRLRVAWDSNEMDGEVGRVEIDRDRDGVRIWLNQLGLVKYAMLFEVHEVDDEILPLLTLEDLKDMGIIAVGSRRKMYSSIQKLGKGFS</sequence>
<organism evidence="4 5">
    <name type="scientific">Fraxinus pennsylvanica</name>
    <dbReference type="NCBI Taxonomy" id="56036"/>
    <lineage>
        <taxon>Eukaryota</taxon>
        <taxon>Viridiplantae</taxon>
        <taxon>Streptophyta</taxon>
        <taxon>Embryophyta</taxon>
        <taxon>Tracheophyta</taxon>
        <taxon>Spermatophyta</taxon>
        <taxon>Magnoliopsida</taxon>
        <taxon>eudicotyledons</taxon>
        <taxon>Gunneridae</taxon>
        <taxon>Pentapetalae</taxon>
        <taxon>asterids</taxon>
        <taxon>lamiids</taxon>
        <taxon>Lamiales</taxon>
        <taxon>Oleaceae</taxon>
        <taxon>Oleeae</taxon>
        <taxon>Fraxinus</taxon>
    </lineage>
</organism>
<evidence type="ECO:0000259" key="3">
    <source>
        <dbReference type="PROSITE" id="PS50105"/>
    </source>
</evidence>
<reference evidence="4" key="1">
    <citation type="submission" date="2023-05" db="EMBL/GenBank/DDBJ databases">
        <authorList>
            <person name="Huff M."/>
        </authorList>
    </citation>
    <scope>NUCLEOTIDE SEQUENCE</scope>
</reference>
<dbReference type="AlphaFoldDB" id="A0AAD2AFW1"/>
<proteinExistence type="predicted"/>
<dbReference type="EMBL" id="OU503058">
    <property type="protein sequence ID" value="CAI9787366.1"/>
    <property type="molecule type" value="Genomic_DNA"/>
</dbReference>
<name>A0AAD2AFW1_9LAMI</name>
<dbReference type="Gene3D" id="1.10.150.50">
    <property type="entry name" value="Transcription Factor, Ets-1"/>
    <property type="match status" value="1"/>
</dbReference>
<evidence type="ECO:0000313" key="5">
    <source>
        <dbReference type="Proteomes" id="UP000834106"/>
    </source>
</evidence>
<feature type="domain" description="SAM" evidence="3">
    <location>
        <begin position="221"/>
        <end position="284"/>
    </location>
</feature>
<dbReference type="SMART" id="SM00454">
    <property type="entry name" value="SAM"/>
    <property type="match status" value="1"/>
</dbReference>